<protein>
    <recommendedName>
        <fullName evidence="4">Probable cell division protein WhiA</fullName>
    </recommendedName>
</protein>
<evidence type="ECO:0000313" key="8">
    <source>
        <dbReference type="Proteomes" id="UP000184322"/>
    </source>
</evidence>
<comment type="function">
    <text evidence="4">Involved in cell division and chromosome segregation.</text>
</comment>
<dbReference type="PANTHER" id="PTHR37307:SF1">
    <property type="entry name" value="CELL DIVISION PROTEIN WHIA-RELATED"/>
    <property type="match status" value="1"/>
</dbReference>
<evidence type="ECO:0000256" key="2">
    <source>
        <dbReference type="ARBA" id="ARBA00023125"/>
    </source>
</evidence>
<keyword evidence="1 4" id="KW-0132">Cell division</keyword>
<dbReference type="HAMAP" id="MF_01420">
    <property type="entry name" value="HTH_type_WhiA"/>
    <property type="match status" value="1"/>
</dbReference>
<dbReference type="SUPFAM" id="SSF55608">
    <property type="entry name" value="Homing endonucleases"/>
    <property type="match status" value="1"/>
</dbReference>
<dbReference type="GO" id="GO:0003677">
    <property type="term" value="F:DNA binding"/>
    <property type="evidence" value="ECO:0007669"/>
    <property type="project" value="UniProtKB-UniRule"/>
</dbReference>
<keyword evidence="8" id="KW-1185">Reference proteome</keyword>
<keyword evidence="2 4" id="KW-0238">DNA-binding</keyword>
<proteinExistence type="inferred from homology"/>
<dbReference type="InterPro" id="IPR027434">
    <property type="entry name" value="Homing_endonucl"/>
</dbReference>
<sequence>MNKTSFSAFIKEEIITYNMKKSEIEDFLNGFILANSITKDETEYLKLTIKNPLIFNYVVSFLKKLKIQYQKSKITITIDDYKQDLYKISYSSPQHFFAGVFCGSGNIMDKNSTSYHLEISSHNLEALSLCINKLNEYDFNFQIIQRKNKWIAYIKKLDKIADFLAAIGAKKSYFELQDIKINRDLDNSINRINNIDFSNLTKSVKSSLNYSKMINFVLENNIEHLFSAEQLIFFDLKLNYPESSLQDLSLILSENHNIFISKSGLNHWLIKLKQVYKMYK</sequence>
<name>A0A1L4FSR4_9BACT</name>
<dbReference type="InterPro" id="IPR023054">
    <property type="entry name" value="Sporulation_regulator_WhiA_C"/>
</dbReference>
<dbReference type="KEGG" id="mpul:BLA55_03260"/>
<dbReference type="InterPro" id="IPR039518">
    <property type="entry name" value="WhiA_LAGLIDADG_dom"/>
</dbReference>
<evidence type="ECO:0000259" key="5">
    <source>
        <dbReference type="Pfam" id="PF02650"/>
    </source>
</evidence>
<evidence type="ECO:0000313" key="7">
    <source>
        <dbReference type="EMBL" id="APJ38653.1"/>
    </source>
</evidence>
<dbReference type="AlphaFoldDB" id="A0A1L4FSR4"/>
<reference evidence="8" key="1">
    <citation type="submission" date="2016-10" db="EMBL/GenBank/DDBJ databases">
        <authorList>
            <person name="Beylefeld A."/>
            <person name="Abolnik C."/>
        </authorList>
    </citation>
    <scope>NUCLEOTIDE SEQUENCE [LARGE SCALE GENOMIC DNA]</scope>
    <source>
        <strain evidence="8">B359_6</strain>
    </source>
</reference>
<dbReference type="Gene3D" id="3.10.28.10">
    <property type="entry name" value="Homing endonucleases"/>
    <property type="match status" value="1"/>
</dbReference>
<dbReference type="Proteomes" id="UP000184322">
    <property type="component" value="Chromosome"/>
</dbReference>
<dbReference type="InterPro" id="IPR003802">
    <property type="entry name" value="Sporulation_regulator_WhiA"/>
</dbReference>
<dbReference type="PANTHER" id="PTHR37307">
    <property type="entry name" value="CELL DIVISION PROTEIN WHIA-RELATED"/>
    <property type="match status" value="1"/>
</dbReference>
<evidence type="ECO:0000256" key="4">
    <source>
        <dbReference type="HAMAP-Rule" id="MF_01420"/>
    </source>
</evidence>
<feature type="domain" description="WhiA LAGLIDADG-like" evidence="6">
    <location>
        <begin position="95"/>
        <end position="185"/>
    </location>
</feature>
<dbReference type="STRING" id="48003.BLA55_03260"/>
<evidence type="ECO:0000259" key="6">
    <source>
        <dbReference type="Pfam" id="PF14527"/>
    </source>
</evidence>
<dbReference type="EMBL" id="CP017813">
    <property type="protein sequence ID" value="APJ38653.1"/>
    <property type="molecule type" value="Genomic_DNA"/>
</dbReference>
<dbReference type="Pfam" id="PF14527">
    <property type="entry name" value="LAGLIDADG_WhiA"/>
    <property type="match status" value="1"/>
</dbReference>
<dbReference type="RefSeq" id="WP_073372658.1">
    <property type="nucleotide sequence ID" value="NZ_CP017813.1"/>
</dbReference>
<accession>A0A1L4FSR4</accession>
<feature type="domain" description="Sporulation regulator WhiA C-terminal" evidence="5">
    <location>
        <begin position="189"/>
        <end position="275"/>
    </location>
</feature>
<dbReference type="GO" id="GO:0043937">
    <property type="term" value="P:regulation of sporulation"/>
    <property type="evidence" value="ECO:0007669"/>
    <property type="project" value="InterPro"/>
</dbReference>
<evidence type="ECO:0000256" key="1">
    <source>
        <dbReference type="ARBA" id="ARBA00022618"/>
    </source>
</evidence>
<organism evidence="7 8">
    <name type="scientific">Mycoplasmopsis pullorum</name>
    <dbReference type="NCBI Taxonomy" id="48003"/>
    <lineage>
        <taxon>Bacteria</taxon>
        <taxon>Bacillati</taxon>
        <taxon>Mycoplasmatota</taxon>
        <taxon>Mycoplasmoidales</taxon>
        <taxon>Metamycoplasmataceae</taxon>
        <taxon>Mycoplasmopsis</taxon>
    </lineage>
</organism>
<comment type="similarity">
    <text evidence="4">Belongs to the WhiA family.</text>
</comment>
<gene>
    <name evidence="4" type="primary">whiA</name>
    <name evidence="7" type="ORF">BLA55_03260</name>
</gene>
<dbReference type="Pfam" id="PF02650">
    <property type="entry name" value="HTH_WhiA"/>
    <property type="match status" value="1"/>
</dbReference>
<keyword evidence="3 4" id="KW-0131">Cell cycle</keyword>
<dbReference type="OrthoDB" id="401278at2"/>
<dbReference type="NCBIfam" id="TIGR00647">
    <property type="entry name" value="DNA_bind_WhiA"/>
    <property type="match status" value="1"/>
</dbReference>
<dbReference type="GO" id="GO:0051301">
    <property type="term" value="P:cell division"/>
    <property type="evidence" value="ECO:0007669"/>
    <property type="project" value="UniProtKB-UniRule"/>
</dbReference>
<evidence type="ECO:0000256" key="3">
    <source>
        <dbReference type="ARBA" id="ARBA00023306"/>
    </source>
</evidence>